<feature type="compositionally biased region" description="Polar residues" evidence="6">
    <location>
        <begin position="689"/>
        <end position="700"/>
    </location>
</feature>
<keyword evidence="1" id="KW-0433">Leucine-rich repeat</keyword>
<dbReference type="PANTHER" id="PTHR45842">
    <property type="entry name" value="SYNAPTIC ADHESION-LIKE MOLECULE SALM"/>
    <property type="match status" value="1"/>
</dbReference>
<feature type="region of interest" description="Disordered" evidence="6">
    <location>
        <begin position="684"/>
        <end position="769"/>
    </location>
</feature>
<evidence type="ECO:0000256" key="5">
    <source>
        <dbReference type="ARBA" id="ARBA00023180"/>
    </source>
</evidence>
<feature type="compositionally biased region" description="Low complexity" evidence="6">
    <location>
        <begin position="787"/>
        <end position="797"/>
    </location>
</feature>
<organism evidence="9 10">
    <name type="scientific">Ridgeia piscesae</name>
    <name type="common">Tubeworm</name>
    <dbReference type="NCBI Taxonomy" id="27915"/>
    <lineage>
        <taxon>Eukaryota</taxon>
        <taxon>Metazoa</taxon>
        <taxon>Spiralia</taxon>
        <taxon>Lophotrochozoa</taxon>
        <taxon>Annelida</taxon>
        <taxon>Polychaeta</taxon>
        <taxon>Sedentaria</taxon>
        <taxon>Canalipalpata</taxon>
        <taxon>Sabellida</taxon>
        <taxon>Siboglinidae</taxon>
        <taxon>Ridgeia</taxon>
    </lineage>
</organism>
<keyword evidence="7" id="KW-0472">Membrane</keyword>
<dbReference type="SUPFAM" id="SSF48726">
    <property type="entry name" value="Immunoglobulin"/>
    <property type="match status" value="3"/>
</dbReference>
<dbReference type="EMBL" id="JAODUO010000304">
    <property type="protein sequence ID" value="KAK2183606.1"/>
    <property type="molecule type" value="Genomic_DNA"/>
</dbReference>
<dbReference type="FunFam" id="2.60.40.10:FF:000150">
    <property type="entry name" value="Leucine rich repeats and immunoglobulin like domains 3"/>
    <property type="match status" value="1"/>
</dbReference>
<feature type="domain" description="Ig-like" evidence="8">
    <location>
        <begin position="364"/>
        <end position="420"/>
    </location>
</feature>
<feature type="domain" description="Ig-like" evidence="8">
    <location>
        <begin position="273"/>
        <end position="362"/>
    </location>
</feature>
<sequence>MVAIKETTFADLPALQYLFLDHNHISYISDSAFHHLVALQTLELNNNEISWTIENTKGAFEGLNSVTRLGLNSNRIKSVTKRAFQGLEQLKQLHLADNAISTIQANAFESLTALQEFLVCDCQLAWFPEWLRKRNFETSLVATCAHPESLKGQSIFDVALANFKCSDFPLPIIVKEPESQMALKDGNISLECVAASSMDSPMTIEWKKDHIVLPAKFVQNFERVGDDNVVMFTSRLHIEHVADEDSGDYQCVISNTLGASYSQHAHISVHVFPTFVKTPEDKTVRAGTTARLDCAATGQPPPQISWQKDGGSDFPAARERRMYVKPTDDAFFIVRFRSTDQGVYSCTATNAAGTIMANVTLKTPAFVKPMENRETEEGKTTVLECMASGSPKPRVKWLKDGEPLQLTQRHFFTAENQLLIIVISLNGPGNGSDSMSMLDDETTTTGIIIIAVVCCVVGTSLIWVIIIYQTRKKTEEYSSTPTEDTMLAGDMMPSVAHFYSVDKDSASPNVDLSLTTSSFGRPASDVDNGLDNGVGGPGPGRHRNGAIFPSDIDSNGHPNTDHMLDTCQQFNTCQQGAVELPDADQNSCLSSQSTPSSRSGGPLLLHTFQPAASHHKGFVSPLRDWDGAVPPTVAVVRAMPHAATGANTNHVFMYAADDDGDDTSAGCSPHMIDRRRTVGDAVFDEESPTPHQSQLHSSCSRLHHCGGSPPGGSMHTHPPDPADCRDDASCRPLMPPGGCASQQHSDHRGRYSPTASPHSGGHSTEVIPGRTLSCAPDAIDSCSLPHSQSDCDSSMSSRPQLCAPVT</sequence>
<keyword evidence="4" id="KW-1015">Disulfide bond</keyword>
<evidence type="ECO:0000256" key="1">
    <source>
        <dbReference type="ARBA" id="ARBA00022614"/>
    </source>
</evidence>
<dbReference type="InterPro" id="IPR003598">
    <property type="entry name" value="Ig_sub2"/>
</dbReference>
<protein>
    <recommendedName>
        <fullName evidence="8">Ig-like domain-containing protein</fullName>
    </recommendedName>
</protein>
<evidence type="ECO:0000256" key="4">
    <source>
        <dbReference type="ARBA" id="ARBA00023157"/>
    </source>
</evidence>
<accession>A0AAD9L6F4</accession>
<dbReference type="InterPro" id="IPR050467">
    <property type="entry name" value="LRFN"/>
</dbReference>
<dbReference type="PROSITE" id="PS51450">
    <property type="entry name" value="LRR"/>
    <property type="match status" value="1"/>
</dbReference>
<feature type="transmembrane region" description="Helical" evidence="7">
    <location>
        <begin position="446"/>
        <end position="468"/>
    </location>
</feature>
<dbReference type="FunFam" id="3.80.10.10:FF:000023">
    <property type="entry name" value="Leucine rich repeats and immunoglobulin like domains 3"/>
    <property type="match status" value="1"/>
</dbReference>
<dbReference type="SMART" id="SM00408">
    <property type="entry name" value="IGc2"/>
    <property type="match status" value="3"/>
</dbReference>
<dbReference type="AlphaFoldDB" id="A0AAD9L6F4"/>
<keyword evidence="7" id="KW-1133">Transmembrane helix</keyword>
<keyword evidence="5" id="KW-0325">Glycoprotein</keyword>
<gene>
    <name evidence="9" type="ORF">NP493_305g01032</name>
</gene>
<dbReference type="Pfam" id="PF07679">
    <property type="entry name" value="I-set"/>
    <property type="match status" value="2"/>
</dbReference>
<evidence type="ECO:0000256" key="7">
    <source>
        <dbReference type="SAM" id="Phobius"/>
    </source>
</evidence>
<dbReference type="InterPro" id="IPR013098">
    <property type="entry name" value="Ig_I-set"/>
</dbReference>
<feature type="domain" description="Ig-like" evidence="8">
    <location>
        <begin position="171"/>
        <end position="268"/>
    </location>
</feature>
<keyword evidence="3" id="KW-0677">Repeat</keyword>
<dbReference type="PROSITE" id="PS50835">
    <property type="entry name" value="IG_LIKE"/>
    <property type="match status" value="3"/>
</dbReference>
<dbReference type="Pfam" id="PF01463">
    <property type="entry name" value="LRRCT"/>
    <property type="match status" value="1"/>
</dbReference>
<feature type="compositionally biased region" description="Basic and acidic residues" evidence="6">
    <location>
        <begin position="717"/>
        <end position="729"/>
    </location>
</feature>
<dbReference type="Gene3D" id="2.60.40.10">
    <property type="entry name" value="Immunoglobulins"/>
    <property type="match status" value="3"/>
</dbReference>
<dbReference type="InterPro" id="IPR036179">
    <property type="entry name" value="Ig-like_dom_sf"/>
</dbReference>
<reference evidence="9" key="1">
    <citation type="journal article" date="2023" name="Mol. Biol. Evol.">
        <title>Third-Generation Sequencing Reveals the Adaptive Role of the Epigenome in Three Deep-Sea Polychaetes.</title>
        <authorList>
            <person name="Perez M."/>
            <person name="Aroh O."/>
            <person name="Sun Y."/>
            <person name="Lan Y."/>
            <person name="Juniper S.K."/>
            <person name="Young C.R."/>
            <person name="Angers B."/>
            <person name="Qian P.Y."/>
        </authorList>
    </citation>
    <scope>NUCLEOTIDE SEQUENCE</scope>
    <source>
        <strain evidence="9">R07B-5</strain>
    </source>
</reference>
<evidence type="ECO:0000256" key="3">
    <source>
        <dbReference type="ARBA" id="ARBA00022737"/>
    </source>
</evidence>
<name>A0AAD9L6F4_RIDPI</name>
<keyword evidence="10" id="KW-1185">Reference proteome</keyword>
<keyword evidence="7" id="KW-0812">Transmembrane</keyword>
<dbReference type="InterPro" id="IPR000483">
    <property type="entry name" value="Cys-rich_flank_reg_C"/>
</dbReference>
<keyword evidence="2" id="KW-0732">Signal</keyword>
<dbReference type="InterPro" id="IPR032675">
    <property type="entry name" value="LRR_dom_sf"/>
</dbReference>
<evidence type="ECO:0000259" key="8">
    <source>
        <dbReference type="PROSITE" id="PS50835"/>
    </source>
</evidence>
<dbReference type="Pfam" id="PF13927">
    <property type="entry name" value="Ig_3"/>
    <property type="match status" value="1"/>
</dbReference>
<dbReference type="InterPro" id="IPR007110">
    <property type="entry name" value="Ig-like_dom"/>
</dbReference>
<dbReference type="SMART" id="SM00409">
    <property type="entry name" value="IG"/>
    <property type="match status" value="3"/>
</dbReference>
<dbReference type="SMART" id="SM00082">
    <property type="entry name" value="LRRCT"/>
    <property type="match status" value="1"/>
</dbReference>
<dbReference type="Proteomes" id="UP001209878">
    <property type="component" value="Unassembled WGS sequence"/>
</dbReference>
<dbReference type="SMART" id="SM00369">
    <property type="entry name" value="LRR_TYP"/>
    <property type="match status" value="4"/>
</dbReference>
<evidence type="ECO:0000256" key="6">
    <source>
        <dbReference type="SAM" id="MobiDB-lite"/>
    </source>
</evidence>
<evidence type="ECO:0000256" key="2">
    <source>
        <dbReference type="ARBA" id="ARBA00022729"/>
    </source>
</evidence>
<dbReference type="PANTHER" id="PTHR45842:SF21">
    <property type="entry name" value="IG-LIKE DOMAIN-CONTAINING PROTEIN"/>
    <property type="match status" value="1"/>
</dbReference>
<dbReference type="SUPFAM" id="SSF52058">
    <property type="entry name" value="L domain-like"/>
    <property type="match status" value="1"/>
</dbReference>
<dbReference type="Gene3D" id="3.80.10.10">
    <property type="entry name" value="Ribonuclease Inhibitor"/>
    <property type="match status" value="2"/>
</dbReference>
<dbReference type="InterPro" id="IPR013783">
    <property type="entry name" value="Ig-like_fold"/>
</dbReference>
<proteinExistence type="predicted"/>
<comment type="caution">
    <text evidence="9">The sequence shown here is derived from an EMBL/GenBank/DDBJ whole genome shotgun (WGS) entry which is preliminary data.</text>
</comment>
<feature type="region of interest" description="Disordered" evidence="6">
    <location>
        <begin position="785"/>
        <end position="806"/>
    </location>
</feature>
<evidence type="ECO:0000313" key="9">
    <source>
        <dbReference type="EMBL" id="KAK2183606.1"/>
    </source>
</evidence>
<dbReference type="Pfam" id="PF13855">
    <property type="entry name" value="LRR_8"/>
    <property type="match status" value="2"/>
</dbReference>
<evidence type="ECO:0000313" key="10">
    <source>
        <dbReference type="Proteomes" id="UP001209878"/>
    </source>
</evidence>
<dbReference type="InterPro" id="IPR003591">
    <property type="entry name" value="Leu-rich_rpt_typical-subtyp"/>
</dbReference>
<dbReference type="InterPro" id="IPR003599">
    <property type="entry name" value="Ig_sub"/>
</dbReference>
<dbReference type="InterPro" id="IPR001611">
    <property type="entry name" value="Leu-rich_rpt"/>
</dbReference>